<evidence type="ECO:0000313" key="1">
    <source>
        <dbReference type="EMBL" id="KAJ8672928.1"/>
    </source>
</evidence>
<comment type="caution">
    <text evidence="1">The sequence shown here is derived from an EMBL/GenBank/DDBJ whole genome shotgun (WGS) entry which is preliminary data.</text>
</comment>
<protein>
    <submittedName>
        <fullName evidence="1">Uncharacterized protein</fullName>
    </submittedName>
</protein>
<gene>
    <name evidence="1" type="ORF">QAD02_004189</name>
</gene>
<sequence length="453" mass="52557">MGKKSKKGKKKPKKLNFLNELETVTFEQQILDNNRQLARLRSRNEELEEAAEKLKEQLVELEENKADLTTHLQRVLQKKTEEAQELQERLAALEKLHKEEEIAFKKKEELMEQEYKTMENNLTAEIKLAAGKLNSLEDWRLARIDLMKKFEQQEKEMSEQEIRHKETLYETEKKAIISKAKMQEELEARLIKLAESFRTATQLRLSEATQRAVRDNAAMQRELYELLSQCEKLDEKLRAAGERDRELRLEAALREAEARIALNKVKSQKQKIELLATEQTSMTRSIVRSERALNYERLGEQALRESELKGKEAERRVRILQQNVQMSREQRDIAAKDTRDNCREIARLAELIARARLAVQQALLLPTETYQEEILVQVFFVVNLTHHPNWVMCQKSCEPEPVENFYEFGNLGLIPSGEGSKTDKMAGASRTASEPTFESTSKSSFSLSKCSCE</sequence>
<dbReference type="EMBL" id="CM056743">
    <property type="protein sequence ID" value="KAJ8672928.1"/>
    <property type="molecule type" value="Genomic_DNA"/>
</dbReference>
<organism evidence="1 2">
    <name type="scientific">Eretmocerus hayati</name>
    <dbReference type="NCBI Taxonomy" id="131215"/>
    <lineage>
        <taxon>Eukaryota</taxon>
        <taxon>Metazoa</taxon>
        <taxon>Ecdysozoa</taxon>
        <taxon>Arthropoda</taxon>
        <taxon>Hexapoda</taxon>
        <taxon>Insecta</taxon>
        <taxon>Pterygota</taxon>
        <taxon>Neoptera</taxon>
        <taxon>Endopterygota</taxon>
        <taxon>Hymenoptera</taxon>
        <taxon>Apocrita</taxon>
        <taxon>Proctotrupomorpha</taxon>
        <taxon>Chalcidoidea</taxon>
        <taxon>Aphelinidae</taxon>
        <taxon>Aphelininae</taxon>
        <taxon>Eretmocerus</taxon>
    </lineage>
</organism>
<evidence type="ECO:0000313" key="2">
    <source>
        <dbReference type="Proteomes" id="UP001239111"/>
    </source>
</evidence>
<name>A0ACC2NPX8_9HYME</name>
<reference evidence="1" key="1">
    <citation type="submission" date="2023-04" db="EMBL/GenBank/DDBJ databases">
        <title>A chromosome-level genome assembly of the parasitoid wasp Eretmocerus hayati.</title>
        <authorList>
            <person name="Zhong Y."/>
            <person name="Liu S."/>
            <person name="Liu Y."/>
        </authorList>
    </citation>
    <scope>NUCLEOTIDE SEQUENCE</scope>
    <source>
        <strain evidence="1">ZJU_SS_LIU_2023</strain>
    </source>
</reference>
<dbReference type="Proteomes" id="UP001239111">
    <property type="component" value="Chromosome 3"/>
</dbReference>
<accession>A0ACC2NPX8</accession>
<keyword evidence="2" id="KW-1185">Reference proteome</keyword>
<proteinExistence type="predicted"/>